<dbReference type="PROSITE" id="PS01028">
    <property type="entry name" value="DEHYDROQUINASE_I"/>
    <property type="match status" value="1"/>
</dbReference>
<dbReference type="InterPro" id="IPR031322">
    <property type="entry name" value="Shikimate/glucono_kinase"/>
</dbReference>
<dbReference type="Pfam" id="PF01487">
    <property type="entry name" value="DHquinase_I"/>
    <property type="match status" value="1"/>
</dbReference>
<feature type="binding site" evidence="21">
    <location>
        <position position="355"/>
    </location>
    <ligand>
        <name>7-phospho-2-dehydro-3-deoxy-D-arabino-heptonate</name>
        <dbReference type="ChEBI" id="CHEBI:58394"/>
    </ligand>
</feature>
<evidence type="ECO:0000256" key="4">
    <source>
        <dbReference type="ARBA" id="ARBA00009349"/>
    </source>
</evidence>
<evidence type="ECO:0000256" key="1">
    <source>
        <dbReference type="ARBA" id="ARBA00004496"/>
    </source>
</evidence>
<keyword evidence="16 21" id="KW-0057">Aromatic amino acid biosynthesis</keyword>
<evidence type="ECO:0000256" key="3">
    <source>
        <dbReference type="ARBA" id="ARBA00006477"/>
    </source>
</evidence>
<evidence type="ECO:0000259" key="26">
    <source>
        <dbReference type="Pfam" id="PF08501"/>
    </source>
</evidence>
<feature type="binding site" evidence="21">
    <location>
        <position position="153"/>
    </location>
    <ligand>
        <name>7-phospho-2-dehydro-3-deoxy-D-arabino-heptonate</name>
        <dbReference type="ChEBI" id="CHEBI:58394"/>
    </ligand>
</feature>
<evidence type="ECO:0000256" key="7">
    <source>
        <dbReference type="ARBA" id="ARBA00022605"/>
    </source>
</evidence>
<keyword evidence="14 21" id="KW-0521">NADP</keyword>
<dbReference type="CDD" id="cd01065">
    <property type="entry name" value="NAD_bind_Shikimate_DH"/>
    <property type="match status" value="1"/>
</dbReference>
<dbReference type="NCBIfam" id="TIGR01356">
    <property type="entry name" value="aroA"/>
    <property type="match status" value="1"/>
</dbReference>
<feature type="binding site" evidence="21">
    <location>
        <position position="162"/>
    </location>
    <ligand>
        <name>NAD(+)</name>
        <dbReference type="ChEBI" id="CHEBI:57540"/>
    </ligand>
</feature>
<evidence type="ECO:0000256" key="17">
    <source>
        <dbReference type="ARBA" id="ARBA00023239"/>
    </source>
</evidence>
<dbReference type="InterPro" id="IPR013792">
    <property type="entry name" value="RNA3'P_cycl/enolpyr_Trfase_a/b"/>
</dbReference>
<comment type="pathway">
    <text evidence="21 22">Metabolic intermediate biosynthesis; chorismate biosynthesis; chorismate from D-erythrose 4-phosphate and phosphoenolpyruvate: step 2/7.</text>
</comment>
<dbReference type="InterPro" id="IPR036968">
    <property type="entry name" value="Enolpyruvate_Tfrase_sf"/>
</dbReference>
<dbReference type="InterPro" id="IPR036291">
    <property type="entry name" value="NAD(P)-bd_dom_sf"/>
</dbReference>
<comment type="pathway">
    <text evidence="21 22">Metabolic intermediate biosynthesis; chorismate biosynthesis; chorismate from D-erythrose 4-phosphate and phosphoenolpyruvate: step 5/7.</text>
</comment>
<dbReference type="Pfam" id="PF01202">
    <property type="entry name" value="SKI"/>
    <property type="match status" value="1"/>
</dbReference>
<dbReference type="HAMAP" id="MF_00210">
    <property type="entry name" value="EPSP_synth"/>
    <property type="match status" value="1"/>
</dbReference>
<dbReference type="NCBIfam" id="TIGR01357">
    <property type="entry name" value="aroB"/>
    <property type="match status" value="1"/>
</dbReference>
<evidence type="ECO:0000256" key="18">
    <source>
        <dbReference type="ARBA" id="ARBA00023268"/>
    </source>
</evidence>
<feature type="binding site" evidence="21">
    <location>
        <position position="286"/>
    </location>
    <ligand>
        <name>7-phospho-2-dehydro-3-deoxy-D-arabino-heptonate</name>
        <dbReference type="ChEBI" id="CHEBI:58394"/>
    </ligand>
</feature>
<dbReference type="SUPFAM" id="SSF55205">
    <property type="entry name" value="EPT/RTPC-like"/>
    <property type="match status" value="1"/>
</dbReference>
<evidence type="ECO:0000256" key="11">
    <source>
        <dbReference type="ARBA" id="ARBA00022777"/>
    </source>
</evidence>
<feature type="binding site" evidence="21">
    <location>
        <begin position="263"/>
        <end position="267"/>
    </location>
    <ligand>
        <name>7-phospho-2-dehydro-3-deoxy-D-arabino-heptonate</name>
        <dbReference type="ChEBI" id="CHEBI:58394"/>
    </ligand>
</feature>
<dbReference type="Pfam" id="PF01488">
    <property type="entry name" value="Shikimate_DH"/>
    <property type="match status" value="1"/>
</dbReference>
<keyword evidence="15 21" id="KW-0560">Oxidoreductase</keyword>
<dbReference type="FunFam" id="3.65.10.10:FF:000007">
    <property type="entry name" value="Pentafunctional AROM polypeptide"/>
    <property type="match status" value="1"/>
</dbReference>
<dbReference type="GO" id="GO:0003866">
    <property type="term" value="F:3-phosphoshikimate 1-carboxyvinyltransferase activity"/>
    <property type="evidence" value="ECO:0007669"/>
    <property type="project" value="UniProtKB-UniRule"/>
</dbReference>
<dbReference type="InterPro" id="IPR056179">
    <property type="entry name" value="DHQS_C"/>
</dbReference>
<reference evidence="28" key="1">
    <citation type="submission" date="2021-03" db="EMBL/GenBank/DDBJ databases">
        <authorList>
            <person name="Tagirdzhanova G."/>
        </authorList>
    </citation>
    <scope>NUCLEOTIDE SEQUENCE</scope>
</reference>
<feature type="active site" description="Proton acceptor; for 3-dehydroquinate dehydratase activity" evidence="21">
    <location>
        <position position="1180"/>
    </location>
</feature>
<dbReference type="Pfam" id="PF08501">
    <property type="entry name" value="Shikimate_dh_N"/>
    <property type="match status" value="1"/>
</dbReference>
<dbReference type="HAMAP" id="MF_00109">
    <property type="entry name" value="Shikimate_kinase"/>
    <property type="match status" value="1"/>
</dbReference>
<evidence type="ECO:0000256" key="16">
    <source>
        <dbReference type="ARBA" id="ARBA00023141"/>
    </source>
</evidence>
<comment type="subcellular location">
    <subcellularLocation>
        <location evidence="1 21 22">Cytoplasm</location>
    </subcellularLocation>
</comment>
<dbReference type="UniPathway" id="UPA00053">
    <property type="reaction ID" value="UER00085"/>
</dbReference>
<feature type="binding site" evidence="21">
    <location>
        <begin position="115"/>
        <end position="117"/>
    </location>
    <ligand>
        <name>NAD(+)</name>
        <dbReference type="ChEBI" id="CHEBI:57540"/>
    </ligand>
</feature>
<evidence type="ECO:0000256" key="8">
    <source>
        <dbReference type="ARBA" id="ARBA00022679"/>
    </source>
</evidence>
<dbReference type="Pfam" id="PF00275">
    <property type="entry name" value="EPSP_synthase"/>
    <property type="match status" value="1"/>
</dbReference>
<feature type="binding site" evidence="21">
    <location>
        <position position="195"/>
    </location>
    <ligand>
        <name>Zn(2+)</name>
        <dbReference type="ChEBI" id="CHEBI:29105"/>
        <note>catalytic</note>
    </ligand>
</feature>
<dbReference type="InterPro" id="IPR030960">
    <property type="entry name" value="DHQS/DOIS_N"/>
</dbReference>
<dbReference type="GO" id="GO:0003856">
    <property type="term" value="F:3-dehydroquinate synthase activity"/>
    <property type="evidence" value="ECO:0007669"/>
    <property type="project" value="UniProtKB-UniRule"/>
</dbReference>
<dbReference type="SUPFAM" id="SSF53223">
    <property type="entry name" value="Aminoacid dehydrogenase-like, N-terminal domain"/>
    <property type="match status" value="1"/>
</dbReference>
<evidence type="ECO:0000256" key="19">
    <source>
        <dbReference type="ARBA" id="ARBA00044633"/>
    </source>
</evidence>
<comment type="catalytic activity">
    <reaction evidence="21 22">
        <text>shikimate + NADP(+) = 3-dehydroshikimate + NADPH + H(+)</text>
        <dbReference type="Rhea" id="RHEA:17737"/>
        <dbReference type="ChEBI" id="CHEBI:15378"/>
        <dbReference type="ChEBI" id="CHEBI:16630"/>
        <dbReference type="ChEBI" id="CHEBI:36208"/>
        <dbReference type="ChEBI" id="CHEBI:57783"/>
        <dbReference type="ChEBI" id="CHEBI:58349"/>
        <dbReference type="EC" id="1.1.1.25"/>
    </reaction>
</comment>
<feature type="binding site" evidence="21">
    <location>
        <begin position="80"/>
        <end position="83"/>
    </location>
    <ligand>
        <name>NAD(+)</name>
        <dbReference type="ChEBI" id="CHEBI:57540"/>
    </ligand>
</feature>
<feature type="binding site" evidence="21">
    <location>
        <position position="249"/>
    </location>
    <ligand>
        <name>7-phospho-2-dehydro-3-deoxy-D-arabino-heptonate</name>
        <dbReference type="ChEBI" id="CHEBI:58394"/>
    </ligand>
</feature>
<dbReference type="SUPFAM" id="SSF52540">
    <property type="entry name" value="P-loop containing nucleoside triphosphate hydrolases"/>
    <property type="match status" value="1"/>
</dbReference>
<feature type="binding site" evidence="21">
    <location>
        <begin position="875"/>
        <end position="882"/>
    </location>
    <ligand>
        <name>ATP</name>
        <dbReference type="ChEBI" id="CHEBI:30616"/>
    </ligand>
</feature>
<evidence type="ECO:0000256" key="10">
    <source>
        <dbReference type="ARBA" id="ARBA00022741"/>
    </source>
</evidence>
<dbReference type="InterPro" id="IPR027417">
    <property type="entry name" value="P-loop_NTPase"/>
</dbReference>
<comment type="similarity">
    <text evidence="4">In the N-terminal section; belongs to the shikimate kinase family.</text>
</comment>
<dbReference type="InterPro" id="IPR000623">
    <property type="entry name" value="Shikimate_kinase/TSH1"/>
</dbReference>
<comment type="pathway">
    <text evidence="2 21 22">Metabolic intermediate biosynthesis; chorismate biosynthesis; chorismate from D-erythrose 4-phosphate and phosphoenolpyruvate: step 6/7.</text>
</comment>
<comment type="similarity">
    <text evidence="21 22">In the 3rd section; belongs to the shikimate kinase family.</text>
</comment>
<evidence type="ECO:0000259" key="27">
    <source>
        <dbReference type="Pfam" id="PF24621"/>
    </source>
</evidence>
<comment type="similarity">
    <text evidence="5">Belongs to the EPSP synthase family.</text>
</comment>
<dbReference type="PANTHER" id="PTHR21090:SF5">
    <property type="entry name" value="PENTAFUNCTIONAL AROM POLYPEPTIDE"/>
    <property type="match status" value="1"/>
</dbReference>
<keyword evidence="9 21" id="KW-0479">Metal-binding</keyword>
<dbReference type="SUPFAM" id="SSF51569">
    <property type="entry name" value="Aldolase"/>
    <property type="match status" value="1"/>
</dbReference>
<dbReference type="GO" id="GO:0005737">
    <property type="term" value="C:cytoplasm"/>
    <property type="evidence" value="ECO:0007669"/>
    <property type="project" value="UniProtKB-SubCell"/>
</dbReference>
<dbReference type="Proteomes" id="UP000664169">
    <property type="component" value="Unassembled WGS sequence"/>
</dbReference>
<comment type="function">
    <text evidence="20 21 22">The AROM polypeptide catalyzes 5 consecutive enzymatic reactions in prechorismate polyaromatic amino acid biosynthesis.</text>
</comment>
<dbReference type="EC" id="1.1.1.25" evidence="21"/>
<dbReference type="InterPro" id="IPR006151">
    <property type="entry name" value="Shikm_DH/Glu-tRNA_Rdtase"/>
</dbReference>
<dbReference type="CDD" id="cd08195">
    <property type="entry name" value="DHQS"/>
    <property type="match status" value="1"/>
</dbReference>
<feature type="binding site" evidence="21">
    <location>
        <position position="131"/>
    </location>
    <ligand>
        <name>7-phospho-2-dehydro-3-deoxy-D-arabino-heptonate</name>
        <dbReference type="ChEBI" id="CHEBI:58394"/>
    </ligand>
</feature>
<feature type="region of interest" description="3-dehydroquinate synthase" evidence="21">
    <location>
        <begin position="1"/>
        <end position="383"/>
    </location>
</feature>
<evidence type="ECO:0000259" key="25">
    <source>
        <dbReference type="Pfam" id="PF01761"/>
    </source>
</evidence>
<dbReference type="InterPro" id="IPR001986">
    <property type="entry name" value="Enolpyruvate_Tfrase_dom"/>
</dbReference>
<dbReference type="GO" id="GO:0004765">
    <property type="term" value="F:shikimate kinase activity"/>
    <property type="evidence" value="ECO:0007669"/>
    <property type="project" value="UniProtKB-UniRule"/>
</dbReference>
<dbReference type="Gene3D" id="3.20.20.70">
    <property type="entry name" value="Aldolase class I"/>
    <property type="match status" value="1"/>
</dbReference>
<comment type="caution">
    <text evidence="28">The sequence shown here is derived from an EMBL/GenBank/DDBJ whole genome shotgun (WGS) entry which is preliminary data.</text>
</comment>
<evidence type="ECO:0000256" key="15">
    <source>
        <dbReference type="ARBA" id="ARBA00023002"/>
    </source>
</evidence>
<dbReference type="NCBIfam" id="TIGR01093">
    <property type="entry name" value="aroD"/>
    <property type="match status" value="1"/>
</dbReference>
<comment type="similarity">
    <text evidence="3">In the 2nd section; belongs to the type-I 3-dehydroquinase family.</text>
</comment>
<feature type="binding site" evidence="21">
    <location>
        <position position="270"/>
    </location>
    <ligand>
        <name>7-phospho-2-dehydro-3-deoxy-D-arabino-heptonate</name>
        <dbReference type="ChEBI" id="CHEBI:58394"/>
    </ligand>
</feature>
<keyword evidence="12 21" id="KW-0862">Zinc</keyword>
<feature type="binding site" evidence="21">
    <location>
        <position position="270"/>
    </location>
    <ligand>
        <name>Zn(2+)</name>
        <dbReference type="ChEBI" id="CHEBI:29105"/>
        <note>catalytic</note>
    </ligand>
</feature>
<keyword evidence="13 21" id="KW-0067">ATP-binding</keyword>
<dbReference type="PANTHER" id="PTHR21090">
    <property type="entry name" value="AROM/DEHYDROQUINATE SYNTHASE"/>
    <property type="match status" value="1"/>
</dbReference>
<comment type="similarity">
    <text evidence="21 22">In the C-terminal section; belongs to the shikimate dehydrogenase family.</text>
</comment>
<dbReference type="Gene3D" id="3.40.50.10860">
    <property type="entry name" value="Leucine Dehydrogenase, chain A, domain 1"/>
    <property type="match status" value="1"/>
</dbReference>
<evidence type="ECO:0000256" key="2">
    <source>
        <dbReference type="ARBA" id="ARBA00004811"/>
    </source>
</evidence>
<comment type="catalytic activity">
    <reaction evidence="21 22">
        <text>shikimate + ATP = 3-phosphoshikimate + ADP + H(+)</text>
        <dbReference type="Rhea" id="RHEA:13121"/>
        <dbReference type="ChEBI" id="CHEBI:15378"/>
        <dbReference type="ChEBI" id="CHEBI:30616"/>
        <dbReference type="ChEBI" id="CHEBI:36208"/>
        <dbReference type="ChEBI" id="CHEBI:145989"/>
        <dbReference type="ChEBI" id="CHEBI:456216"/>
        <dbReference type="EC" id="2.7.1.71"/>
    </reaction>
</comment>
<dbReference type="CDD" id="cd01556">
    <property type="entry name" value="EPSP_synthase"/>
    <property type="match status" value="1"/>
</dbReference>
<dbReference type="InterPro" id="IPR046346">
    <property type="entry name" value="Aminoacid_DH-like_N_sf"/>
</dbReference>
<keyword evidence="8 21" id="KW-0808">Transferase</keyword>
<evidence type="ECO:0000256" key="5">
    <source>
        <dbReference type="ARBA" id="ARBA00009948"/>
    </source>
</evidence>
<feature type="binding site" evidence="21">
    <location>
        <begin position="140"/>
        <end position="141"/>
    </location>
    <ligand>
        <name>NAD(+)</name>
        <dbReference type="ChEBI" id="CHEBI:57540"/>
    </ligand>
</feature>
<sequence length="1576" mass="172973">MPADIVEILGKKTIIIDYGIWGSYIVEDLLSNLKALTYVLITDTNLYSRYVPSFQSCFESTAKRLHQDAYLYTFQIPPGESSKSRKTKERIESWMLSDQLKPPCDTQTVVIALGGGVIGDMIGFVAATFKRGIRFVQVPTTLLAMVDSSIGGKTAIDTPEGKNLVGAFHQPERIYMDLDFLKTLPAREFINGMAEVIKTAAIWDETEFSDLEHYADDITTAINDPETENRLEKVKDRLKSVILGSAKVKAHVVSADEKEGGLRNLLNFGHSIGHAYEGILAPQILHGECVAIGMVLEAQLARYLGVLKSSAISRLIACLKSYGLPVSSLDPTVQARSNRKHCSVDNLLSIMAVDKKNRGNQKRIVLLSKIGQTHEKAASIVADKHIRFILSSAVEVKPAQMQGVDTTCLVPGSKSISNRALVLAALGTGTCRIRNLLHSDDTKVMLKALEQLQCATFEWEDDGDVLVVHGGGGKLQASTNPVYLGNAGTASRFLTTVATLATGSATAQATTLTGNARMKQRPQGDLVDALRTNGAQIKYLESQGSFPLEIDAHGSFRGGDITIEASVSSQFTSSILMCAPYAQHPVTIKLIGNVVSNLYVELTISMMKEFGAFIEKSTTEPYTYHIKQGKYKNPSNYMVEADASSATYPLAIAAITGSTCTVSNIGSSSLQGDAKFAIKVLEPMGCKVEQTQTSTKVTGPSRGCLKPLPEIDMEPMTDAFLTASVLAAVATNGDSNTTRIIGIANQQVKECDRISAMIDELFKFGVQCRKWKRDGKVDGIEIDGVAIASLKQPPNDGIHCYDDHRVAMSFSVLATAVSYPTLIQERESVGKTWPDWWGELAQNFGVELDGVDIETRHRLQSKQDVKKHKSIFIIGMRGAGKTTAGGWAHQILGWPFVDLDAKLEHDTGLDIRELVKNDLADFRRRELAVLQEVMKDMPHKHVFGCGGGVVETPEARKLLIGWQKSGGAVLFIHRDIKAIIKYLDADTTRPRQADRPEDQWLRRKTWYQECSNYEYLSRTKSEEVSAASKDFHHLLLNISGRDRTFERIQAKVDSCFVSLTCGNVEKILGSLPKVVVDIDAIELRVDLLKEPGTGLPSAAYVGHQIAAIRSICGTPIVFTIRTKSQGGQWPDDKLEQAVELLRLGLRMGVEFLDVEITLPDKALIFLVSQKKNTKIIASHHNPKGDLDWTDGSWISYYNRALQYGDIIKLIGVAKNQKDNIGVFEFREWALRSHPDVPVIALNMGYVGQLSRVQNIFLTPVTHPTFGSKAAPGQLAAKEIRIARSLVGMLEPKKFYLFGSPISSSRSPSLHNTLFSEYGLPHHYQLYETSTTHELENILVASDFGGASITIPHKLAIREHLDEITESAQLIGAVNTITVDTARKGQRNGGHYLIGHNTDWRGIVQVIKNAEAKFDSTVLTQRIGLVIGTGGTARAAIYALHHLGCTKITVLGRSPEKVDALIEAFPNFQVSSASEVVKSAPTIAIGTIPANQPMDVHMKKSLEHLLATDKTKQPRILLDMAYKPATTDLMRFAQQKGWTTIPGLDVLGAQGIYQFQLWTGILPLYDQAKQIVNGETD</sequence>
<comment type="subunit">
    <text evidence="21 22">Homodimer.</text>
</comment>
<evidence type="ECO:0000256" key="12">
    <source>
        <dbReference type="ARBA" id="ARBA00022833"/>
    </source>
</evidence>
<evidence type="ECO:0000259" key="23">
    <source>
        <dbReference type="Pfam" id="PF00275"/>
    </source>
</evidence>
<keyword evidence="18 21" id="KW-0511">Multifunctional enzyme</keyword>
<evidence type="ECO:0000313" key="29">
    <source>
        <dbReference type="Proteomes" id="UP000664169"/>
    </source>
</evidence>
<comment type="pathway">
    <text evidence="21 22">Metabolic intermediate biosynthesis; chorismate biosynthesis; chorismate from D-erythrose 4-phosphate and phosphoenolpyruvate: step 4/7.</text>
</comment>
<comment type="similarity">
    <text evidence="22">In the N-terminal section; belongs to the dehydroquinate synthase family.</text>
</comment>
<dbReference type="EMBL" id="CAJPDQ010000002">
    <property type="protein sequence ID" value="CAF9905429.1"/>
    <property type="molecule type" value="Genomic_DNA"/>
</dbReference>
<feature type="binding site" evidence="21">
    <location>
        <begin position="180"/>
        <end position="183"/>
    </location>
    <ligand>
        <name>NAD(+)</name>
        <dbReference type="ChEBI" id="CHEBI:57540"/>
    </ligand>
</feature>
<gene>
    <name evidence="28" type="ORF">GOMPHAMPRED_003177</name>
</gene>
<dbReference type="CDD" id="cd00502">
    <property type="entry name" value="DHQase_I"/>
    <property type="match status" value="1"/>
</dbReference>
<dbReference type="InterPro" id="IPR001381">
    <property type="entry name" value="DHquinase_I"/>
</dbReference>
<dbReference type="NCBIfam" id="TIGR01809">
    <property type="entry name" value="Shik-DH-AROM"/>
    <property type="match status" value="1"/>
</dbReference>
<dbReference type="InterPro" id="IPR010110">
    <property type="entry name" value="Shikimate_DH_AroM-type"/>
</dbReference>
<comment type="cofactor">
    <cofactor evidence="21 22">
        <name>Zn(2+)</name>
        <dbReference type="ChEBI" id="CHEBI:29105"/>
    </cofactor>
    <text evidence="21 22">Binds 2 Zn(2+) ions per subunit.</text>
</comment>
<keyword evidence="29" id="KW-1185">Reference proteome</keyword>
<organism evidence="28 29">
    <name type="scientific">Gomphillus americanus</name>
    <dbReference type="NCBI Taxonomy" id="1940652"/>
    <lineage>
        <taxon>Eukaryota</taxon>
        <taxon>Fungi</taxon>
        <taxon>Dikarya</taxon>
        <taxon>Ascomycota</taxon>
        <taxon>Pezizomycotina</taxon>
        <taxon>Lecanoromycetes</taxon>
        <taxon>OSLEUM clade</taxon>
        <taxon>Ostropomycetidae</taxon>
        <taxon>Ostropales</taxon>
        <taxon>Graphidaceae</taxon>
        <taxon>Gomphilloideae</taxon>
        <taxon>Gomphillus</taxon>
    </lineage>
</organism>
<dbReference type="InterPro" id="IPR016037">
    <property type="entry name" value="DHQ_synth_AroB"/>
</dbReference>
<dbReference type="EC" id="2.7.1.71" evidence="21"/>
<dbReference type="Gene3D" id="1.20.1090.10">
    <property type="entry name" value="Dehydroquinate synthase-like - alpha domain"/>
    <property type="match status" value="1"/>
</dbReference>
<comment type="pathway">
    <text evidence="21 22">Metabolic intermediate biosynthesis; chorismate biosynthesis; chorismate from D-erythrose 4-phosphate and phosphoenolpyruvate: step 3/7.</text>
</comment>
<feature type="active site" description="Proton acceptor; for 3-dehydroquinate synthase activity" evidence="21">
    <location>
        <position position="274"/>
    </location>
</feature>
<dbReference type="InterPro" id="IPR013785">
    <property type="entry name" value="Aldolase_TIM"/>
</dbReference>
<feature type="active site" description="Proton acceptor; for 3-dehydroquinate synthase activity" evidence="21">
    <location>
        <position position="259"/>
    </location>
</feature>
<dbReference type="GO" id="GO:0003855">
    <property type="term" value="F:3-dehydroquinate dehydratase activity"/>
    <property type="evidence" value="ECO:0007669"/>
    <property type="project" value="UniProtKB-UniRule"/>
</dbReference>
<dbReference type="Gene3D" id="3.40.50.300">
    <property type="entry name" value="P-loop containing nucleotide triphosphate hydrolases"/>
    <property type="match status" value="1"/>
</dbReference>
<dbReference type="FunFam" id="3.40.50.300:FF:001256">
    <property type="entry name" value="Pentafunctional AROM polypeptide"/>
    <property type="match status" value="1"/>
</dbReference>
<dbReference type="InterPro" id="IPR023193">
    <property type="entry name" value="EPSP_synthase_CS"/>
</dbReference>
<dbReference type="InterPro" id="IPR018508">
    <property type="entry name" value="3-dehydroquinate_DH_AS"/>
</dbReference>
<evidence type="ECO:0000256" key="22">
    <source>
        <dbReference type="PIRNR" id="PIRNR000514"/>
    </source>
</evidence>
<feature type="binding site" evidence="21">
    <location>
        <begin position="43"/>
        <end position="45"/>
    </location>
    <ligand>
        <name>NAD(+)</name>
        <dbReference type="ChEBI" id="CHEBI:57540"/>
    </ligand>
</feature>
<dbReference type="EC" id="4.2.1.10" evidence="21"/>
<keyword evidence="10 21" id="KW-0547">Nucleotide-binding</keyword>
<dbReference type="GO" id="GO:0005524">
    <property type="term" value="F:ATP binding"/>
    <property type="evidence" value="ECO:0007669"/>
    <property type="project" value="UniProtKB-UniRule"/>
</dbReference>
<feature type="domain" description="Quinate/shikimate 5-dehydrogenase/glutamyl-tRNA reductase" evidence="24">
    <location>
        <begin position="1409"/>
        <end position="1520"/>
    </location>
</feature>
<dbReference type="GO" id="GO:0009073">
    <property type="term" value="P:aromatic amino acid family biosynthetic process"/>
    <property type="evidence" value="ECO:0007669"/>
    <property type="project" value="UniProtKB-UniRule"/>
</dbReference>
<feature type="domain" description="Enolpyruvate transferase" evidence="23">
    <location>
        <begin position="404"/>
        <end position="840"/>
    </location>
</feature>
<dbReference type="GO" id="GO:0008652">
    <property type="term" value="P:amino acid biosynthetic process"/>
    <property type="evidence" value="ECO:0007669"/>
    <property type="project" value="UniProtKB-KW"/>
</dbReference>
<feature type="binding site" evidence="21">
    <location>
        <position position="191"/>
    </location>
    <ligand>
        <name>NAD(+)</name>
        <dbReference type="ChEBI" id="CHEBI:57540"/>
    </ligand>
</feature>
<dbReference type="GO" id="GO:0009423">
    <property type="term" value="P:chorismate biosynthetic process"/>
    <property type="evidence" value="ECO:0007669"/>
    <property type="project" value="UniProtKB-UniRule"/>
</dbReference>
<feature type="binding site" evidence="21">
    <location>
        <position position="120"/>
    </location>
    <ligand>
        <name>NAD(+)</name>
        <dbReference type="ChEBI" id="CHEBI:57540"/>
    </ligand>
</feature>
<dbReference type="EC" id="2.5.1.19" evidence="21"/>
<evidence type="ECO:0000256" key="21">
    <source>
        <dbReference type="HAMAP-Rule" id="MF_03143"/>
    </source>
</evidence>
<evidence type="ECO:0000256" key="14">
    <source>
        <dbReference type="ARBA" id="ARBA00022857"/>
    </source>
</evidence>
<dbReference type="PROSITE" id="PS00104">
    <property type="entry name" value="EPSP_SYNTHASE_1"/>
    <property type="match status" value="1"/>
</dbReference>
<dbReference type="Gene3D" id="3.40.50.1970">
    <property type="match status" value="1"/>
</dbReference>
<feature type="active site" description="Schiff-base intermediate with substrate; for 3-dehydroquinate dehydratase activity" evidence="21">
    <location>
        <position position="1208"/>
    </location>
</feature>
<feature type="domain" description="3-dehydroquinate synthase C-terminal" evidence="27">
    <location>
        <begin position="192"/>
        <end position="357"/>
    </location>
</feature>
<feature type="region of interest" description="Shikimate dehydrogenase" evidence="21">
    <location>
        <begin position="1291"/>
        <end position="1576"/>
    </location>
</feature>
<evidence type="ECO:0000256" key="20">
    <source>
        <dbReference type="ARBA" id="ARBA00054455"/>
    </source>
</evidence>
<feature type="domain" description="3-dehydroquinate synthase N-terminal" evidence="25">
    <location>
        <begin position="74"/>
        <end position="190"/>
    </location>
</feature>
<keyword evidence="17 21" id="KW-0456">Lyase</keyword>
<evidence type="ECO:0000313" key="28">
    <source>
        <dbReference type="EMBL" id="CAF9905429.1"/>
    </source>
</evidence>
<feature type="binding site" evidence="21">
    <location>
        <begin position="195"/>
        <end position="198"/>
    </location>
    <ligand>
        <name>7-phospho-2-dehydro-3-deoxy-D-arabino-heptonate</name>
        <dbReference type="ChEBI" id="CHEBI:58394"/>
    </ligand>
</feature>
<feature type="binding site" evidence="21">
    <location>
        <position position="147"/>
    </location>
    <ligand>
        <name>7-phospho-2-dehydro-3-deoxy-D-arabino-heptonate</name>
        <dbReference type="ChEBI" id="CHEBI:58394"/>
    </ligand>
</feature>
<dbReference type="GO" id="GO:0004764">
    <property type="term" value="F:shikimate 3-dehydrogenase (NADP+) activity"/>
    <property type="evidence" value="ECO:0007669"/>
    <property type="project" value="UniProtKB-UniRule"/>
</dbReference>
<feature type="binding site" evidence="21">
    <location>
        <position position="286"/>
    </location>
    <ligand>
        <name>Zn(2+)</name>
        <dbReference type="ChEBI" id="CHEBI:29105"/>
        <note>catalytic</note>
    </ligand>
</feature>
<dbReference type="Gene3D" id="3.40.50.720">
    <property type="entry name" value="NAD(P)-binding Rossmann-like Domain"/>
    <property type="match status" value="1"/>
</dbReference>
<name>A0A8H3EHN6_9LECA</name>
<dbReference type="SUPFAM" id="SSF51735">
    <property type="entry name" value="NAD(P)-binding Rossmann-fold domains"/>
    <property type="match status" value="1"/>
</dbReference>
<dbReference type="OrthoDB" id="197068at2759"/>
<comment type="catalytic activity">
    <reaction evidence="19">
        <text>3-phosphoshikimate + phosphoenolpyruvate = 5-O-(1-carboxyvinyl)-3-phosphoshikimate + phosphate</text>
        <dbReference type="Rhea" id="RHEA:21256"/>
        <dbReference type="ChEBI" id="CHEBI:43474"/>
        <dbReference type="ChEBI" id="CHEBI:57701"/>
        <dbReference type="ChEBI" id="CHEBI:58702"/>
        <dbReference type="ChEBI" id="CHEBI:145989"/>
        <dbReference type="EC" id="2.5.1.19"/>
    </reaction>
    <physiologicalReaction direction="left-to-right" evidence="19">
        <dbReference type="Rhea" id="RHEA:21257"/>
    </physiologicalReaction>
</comment>
<comment type="catalytic activity">
    <reaction evidence="21 22">
        <text>3-dehydroquinate = 3-dehydroshikimate + H2O</text>
        <dbReference type="Rhea" id="RHEA:21096"/>
        <dbReference type="ChEBI" id="CHEBI:15377"/>
        <dbReference type="ChEBI" id="CHEBI:16630"/>
        <dbReference type="ChEBI" id="CHEBI:32364"/>
        <dbReference type="EC" id="4.2.1.10"/>
    </reaction>
</comment>
<feature type="domain" description="Shikimate dehydrogenase substrate binding N-terminal" evidence="26">
    <location>
        <begin position="1296"/>
        <end position="1376"/>
    </location>
</feature>
<keyword evidence="6 21" id="KW-0963">Cytoplasm</keyword>
<dbReference type="Pfam" id="PF24621">
    <property type="entry name" value="DHQS_C"/>
    <property type="match status" value="1"/>
</dbReference>
<evidence type="ECO:0000259" key="24">
    <source>
        <dbReference type="Pfam" id="PF01488"/>
    </source>
</evidence>
<evidence type="ECO:0000256" key="9">
    <source>
        <dbReference type="ARBA" id="ARBA00022723"/>
    </source>
</evidence>
<comment type="similarity">
    <text evidence="21">In the N-terminal section; belongs to the sugar phosphate cyclases superfamily. Dehydroquinate synthase family.</text>
</comment>
<dbReference type="InterPro" id="IPR008289">
    <property type="entry name" value="Pentafunct_AroM"/>
</dbReference>
<accession>A0A8H3EHN6</accession>
<evidence type="ECO:0000256" key="6">
    <source>
        <dbReference type="ARBA" id="ARBA00022490"/>
    </source>
</evidence>
<dbReference type="FunFam" id="3.20.20.70:FF:000135">
    <property type="entry name" value="Pentafunctional AROM polypeptide"/>
    <property type="match status" value="1"/>
</dbReference>
<dbReference type="Pfam" id="PF01761">
    <property type="entry name" value="DHQ_synthase"/>
    <property type="match status" value="1"/>
</dbReference>
<comment type="similarity">
    <text evidence="21 22">In the 4th section; belongs to the type-I 3-dehydroquinase family.</text>
</comment>
<protein>
    <recommendedName>
        <fullName evidence="21">Pentafunctional AROM polypeptide</fullName>
    </recommendedName>
    <domain>
        <recommendedName>
            <fullName evidence="21">3-dehydroquinate synthase</fullName>
            <shortName evidence="21">DHQS</shortName>
            <ecNumber evidence="21">4.2.3.4</ecNumber>
        </recommendedName>
    </domain>
    <domain>
        <recommendedName>
            <fullName evidence="21">3-phosphoshikimate 1-carboxyvinyltransferase</fullName>
            <ecNumber evidence="21">2.5.1.19</ecNumber>
        </recommendedName>
        <alternativeName>
            <fullName evidence="21">5-enolpyruvylshikimate-3-phosphate synthase</fullName>
            <shortName evidence="21">EPSP synthase</shortName>
            <shortName evidence="21">EPSPS</shortName>
        </alternativeName>
    </domain>
    <domain>
        <recommendedName>
            <fullName evidence="21">Shikimate kinase</fullName>
            <shortName evidence="21">SK</shortName>
            <ecNumber evidence="21">2.7.1.71</ecNumber>
        </recommendedName>
    </domain>
    <domain>
        <recommendedName>
            <fullName evidence="21">3-dehydroquinate dehydratase</fullName>
            <shortName evidence="21">3-dehydroquinase</shortName>
            <ecNumber evidence="21">4.2.1.10</ecNumber>
        </recommendedName>
    </domain>
    <domain>
        <recommendedName>
            <fullName evidence="21">Shikimate dehydrogenase</fullName>
            <ecNumber evidence="21">1.1.1.25</ecNumber>
        </recommendedName>
    </domain>
</protein>
<dbReference type="InterPro" id="IPR006264">
    <property type="entry name" value="EPSP_synthase"/>
</dbReference>
<comment type="similarity">
    <text evidence="21 22">In the 2nd section; belongs to the EPSP synthase family.</text>
</comment>
<dbReference type="GO" id="GO:0046872">
    <property type="term" value="F:metal ion binding"/>
    <property type="evidence" value="ECO:0007669"/>
    <property type="project" value="UniProtKB-UniRule"/>
</dbReference>
<feature type="binding site" evidence="21">
    <location>
        <position position="163"/>
    </location>
    <ligand>
        <name>7-phospho-2-dehydro-3-deoxy-D-arabino-heptonate</name>
        <dbReference type="ChEBI" id="CHEBI:58394"/>
    </ligand>
</feature>
<dbReference type="EC" id="4.2.3.4" evidence="21"/>
<dbReference type="InterPro" id="IPR013708">
    <property type="entry name" value="Shikimate_DH-bd_N"/>
</dbReference>
<keyword evidence="11 21" id="KW-0418">Kinase</keyword>
<dbReference type="CDD" id="cd00464">
    <property type="entry name" value="SK"/>
    <property type="match status" value="1"/>
</dbReference>
<proteinExistence type="inferred from homology"/>
<dbReference type="Gene3D" id="3.65.10.10">
    <property type="entry name" value="Enolpyruvate transferase domain"/>
    <property type="match status" value="2"/>
</dbReference>
<dbReference type="PIRSF" id="PIRSF000514">
    <property type="entry name" value="Pentafunct_AroM"/>
    <property type="match status" value="1"/>
</dbReference>
<comment type="catalytic activity">
    <reaction evidence="21 22">
        <text>7-phospho-2-dehydro-3-deoxy-D-arabino-heptonate = 3-dehydroquinate + phosphate</text>
        <dbReference type="Rhea" id="RHEA:21968"/>
        <dbReference type="ChEBI" id="CHEBI:32364"/>
        <dbReference type="ChEBI" id="CHEBI:43474"/>
        <dbReference type="ChEBI" id="CHEBI:58394"/>
        <dbReference type="EC" id="4.2.3.4"/>
    </reaction>
</comment>
<dbReference type="HAMAP" id="MF_03143">
    <property type="entry name" value="Pentafunct_AroM"/>
    <property type="match status" value="1"/>
</dbReference>
<comment type="caution">
    <text evidence="21">Lacks conserved residue(s) required for the propagation of feature annotation.</text>
</comment>
<evidence type="ECO:0000256" key="13">
    <source>
        <dbReference type="ARBA" id="ARBA00022840"/>
    </source>
</evidence>
<dbReference type="PRINTS" id="PR01100">
    <property type="entry name" value="SHIKIMTKNASE"/>
</dbReference>
<dbReference type="FunFam" id="3.40.50.1970:FF:000007">
    <property type="entry name" value="Pentafunctional AROM polypeptide"/>
    <property type="match status" value="1"/>
</dbReference>
<dbReference type="FunFam" id="1.20.1090.10:FF:000007">
    <property type="entry name" value="Pentafunctional AROM polypeptide"/>
    <property type="match status" value="1"/>
</dbReference>
<dbReference type="SUPFAM" id="SSF56796">
    <property type="entry name" value="Dehydroquinate synthase-like"/>
    <property type="match status" value="1"/>
</dbReference>
<keyword evidence="7 21" id="KW-0028">Amino-acid biosynthesis</keyword>